<organism evidence="1">
    <name type="scientific">Lepeophtheirus salmonis</name>
    <name type="common">Salmon louse</name>
    <name type="synonym">Caligus salmonis</name>
    <dbReference type="NCBI Taxonomy" id="72036"/>
    <lineage>
        <taxon>Eukaryota</taxon>
        <taxon>Metazoa</taxon>
        <taxon>Ecdysozoa</taxon>
        <taxon>Arthropoda</taxon>
        <taxon>Crustacea</taxon>
        <taxon>Multicrustacea</taxon>
        <taxon>Hexanauplia</taxon>
        <taxon>Copepoda</taxon>
        <taxon>Siphonostomatoida</taxon>
        <taxon>Caligidae</taxon>
        <taxon>Lepeophtheirus</taxon>
    </lineage>
</organism>
<sequence>MTTFITPCVYQFIFLIVSEHEDFQLYRTWTRSMRTQRHGKLDTEKVCAMLILGSLCDWDGKNYVIYFFLQSDRYNLDVLIIGYQVGYYQSCGTRFIVL</sequence>
<reference evidence="1" key="1">
    <citation type="submission" date="2014-05" db="EMBL/GenBank/DDBJ databases">
        <authorList>
            <person name="Chronopoulou M."/>
        </authorList>
    </citation>
    <scope>NUCLEOTIDE SEQUENCE</scope>
    <source>
        <tissue evidence="1">Whole organism</tissue>
    </source>
</reference>
<protein>
    <submittedName>
        <fullName evidence="1">Uncharacterized protein</fullName>
    </submittedName>
</protein>
<proteinExistence type="predicted"/>
<dbReference type="EMBL" id="HACA01005622">
    <property type="protein sequence ID" value="CDW22983.1"/>
    <property type="molecule type" value="Transcribed_RNA"/>
</dbReference>
<evidence type="ECO:0000313" key="1">
    <source>
        <dbReference type="EMBL" id="CDW22983.1"/>
    </source>
</evidence>
<accession>A0A0K2TAF6</accession>
<name>A0A0K2TAF6_LEPSM</name>
<dbReference type="AlphaFoldDB" id="A0A0K2TAF6"/>